<sequence>MDLEVIWQRAPRAVYRDKEHALRCQRQKTSSHLAHICRCSTQNGNANTFFFIAVRPRTHSCDPGSGDLTGTPQGELPF</sequence>
<evidence type="ECO:0000313" key="1">
    <source>
        <dbReference type="EMBL" id="TNN85596.1"/>
    </source>
</evidence>
<keyword evidence="2" id="KW-1185">Reference proteome</keyword>
<proteinExistence type="predicted"/>
<reference evidence="1 2" key="1">
    <citation type="submission" date="2019-03" db="EMBL/GenBank/DDBJ databases">
        <title>First draft genome of Liparis tanakae, snailfish: a comprehensive survey of snailfish specific genes.</title>
        <authorList>
            <person name="Kim W."/>
            <person name="Song I."/>
            <person name="Jeong J.-H."/>
            <person name="Kim D."/>
            <person name="Kim S."/>
            <person name="Ryu S."/>
            <person name="Song J.Y."/>
            <person name="Lee S.K."/>
        </authorList>
    </citation>
    <scope>NUCLEOTIDE SEQUENCE [LARGE SCALE GENOMIC DNA]</scope>
    <source>
        <tissue evidence="1">Muscle</tissue>
    </source>
</reference>
<dbReference type="AlphaFoldDB" id="A0A4Z2J5X6"/>
<protein>
    <submittedName>
        <fullName evidence="1">Uncharacterized protein</fullName>
    </submittedName>
</protein>
<comment type="caution">
    <text evidence="1">The sequence shown here is derived from an EMBL/GenBank/DDBJ whole genome shotgun (WGS) entry which is preliminary data.</text>
</comment>
<accession>A0A4Z2J5X6</accession>
<dbReference type="Proteomes" id="UP000314294">
    <property type="component" value="Unassembled WGS sequence"/>
</dbReference>
<name>A0A4Z2J5X6_9TELE</name>
<dbReference type="EMBL" id="SRLO01000020">
    <property type="protein sequence ID" value="TNN85596.1"/>
    <property type="molecule type" value="Genomic_DNA"/>
</dbReference>
<gene>
    <name evidence="1" type="ORF">EYF80_004229</name>
</gene>
<evidence type="ECO:0000313" key="2">
    <source>
        <dbReference type="Proteomes" id="UP000314294"/>
    </source>
</evidence>
<organism evidence="1 2">
    <name type="scientific">Liparis tanakae</name>
    <name type="common">Tanaka's snailfish</name>
    <dbReference type="NCBI Taxonomy" id="230148"/>
    <lineage>
        <taxon>Eukaryota</taxon>
        <taxon>Metazoa</taxon>
        <taxon>Chordata</taxon>
        <taxon>Craniata</taxon>
        <taxon>Vertebrata</taxon>
        <taxon>Euteleostomi</taxon>
        <taxon>Actinopterygii</taxon>
        <taxon>Neopterygii</taxon>
        <taxon>Teleostei</taxon>
        <taxon>Neoteleostei</taxon>
        <taxon>Acanthomorphata</taxon>
        <taxon>Eupercaria</taxon>
        <taxon>Perciformes</taxon>
        <taxon>Cottioidei</taxon>
        <taxon>Cottales</taxon>
        <taxon>Liparidae</taxon>
        <taxon>Liparis</taxon>
    </lineage>
</organism>